<evidence type="ECO:0000256" key="1">
    <source>
        <dbReference type="ARBA" id="ARBA00008894"/>
    </source>
</evidence>
<keyword evidence="6" id="KW-0067">ATP-binding</keyword>
<proteinExistence type="inferred from homology"/>
<evidence type="ECO:0000256" key="4">
    <source>
        <dbReference type="ARBA" id="ARBA00022741"/>
    </source>
</evidence>
<dbReference type="SUPFAM" id="SSF52540">
    <property type="entry name" value="P-loop containing nucleoside triphosphate hydrolases"/>
    <property type="match status" value="1"/>
</dbReference>
<sequence length="306" mass="34831">MEIEDDRGVQDLQPTEPRTALPSRSGKSTMVGLDGELIEILNWLDGNSLARDTLSICGMAGIGKITFARKIYDHQRVHESFHVRAWVTVSQNYDERKILLDLLDSMKKLSGETHNLETSALKDKLHKNLKGRRYLIVIDDIWDTKAWNDVNRLYPVDKEKSRIILTTRLEKVAVYVKSSRSTPYQMRFLDVDESWKLFCEKVFGGDCCPGELIQTGTEIAKKCGGLPLAIVLIGGLLSNSTQTQSYWDYVAKNLSSVIASHDDQSSKILQLSYNNMPHHLRVCFLYMGIFPEDYEIIASKLVKLWT</sequence>
<dbReference type="InterPro" id="IPR044974">
    <property type="entry name" value="Disease_R_plants"/>
</dbReference>
<evidence type="ECO:0000313" key="10">
    <source>
        <dbReference type="Proteomes" id="UP000594638"/>
    </source>
</evidence>
<dbReference type="PANTHER" id="PTHR23155:SF1152">
    <property type="entry name" value="AAA+ ATPASE DOMAIN-CONTAINING PROTEIN"/>
    <property type="match status" value="1"/>
</dbReference>
<reference evidence="9 10" key="1">
    <citation type="submission" date="2019-12" db="EMBL/GenBank/DDBJ databases">
        <authorList>
            <person name="Alioto T."/>
            <person name="Alioto T."/>
            <person name="Gomez Garrido J."/>
        </authorList>
    </citation>
    <scope>NUCLEOTIDE SEQUENCE [LARGE SCALE GENOMIC DNA]</scope>
</reference>
<evidence type="ECO:0000256" key="7">
    <source>
        <dbReference type="SAM" id="MobiDB-lite"/>
    </source>
</evidence>
<dbReference type="GO" id="GO:0043531">
    <property type="term" value="F:ADP binding"/>
    <property type="evidence" value="ECO:0007669"/>
    <property type="project" value="InterPro"/>
</dbReference>
<keyword evidence="2" id="KW-0433">Leucine-rich repeat</keyword>
<keyword evidence="10" id="KW-1185">Reference proteome</keyword>
<dbReference type="EMBL" id="CACTIH010005614">
    <property type="protein sequence ID" value="CAA2998997.1"/>
    <property type="molecule type" value="Genomic_DNA"/>
</dbReference>
<dbReference type="PANTHER" id="PTHR23155">
    <property type="entry name" value="DISEASE RESISTANCE PROTEIN RP"/>
    <property type="match status" value="1"/>
</dbReference>
<feature type="region of interest" description="Disordered" evidence="7">
    <location>
        <begin position="1"/>
        <end position="27"/>
    </location>
</feature>
<dbReference type="InterPro" id="IPR002182">
    <property type="entry name" value="NB-ARC"/>
</dbReference>
<evidence type="ECO:0000256" key="5">
    <source>
        <dbReference type="ARBA" id="ARBA00022821"/>
    </source>
</evidence>
<dbReference type="Gene3D" id="1.10.10.10">
    <property type="entry name" value="Winged helix-like DNA-binding domain superfamily/Winged helix DNA-binding domain"/>
    <property type="match status" value="1"/>
</dbReference>
<evidence type="ECO:0000256" key="6">
    <source>
        <dbReference type="ARBA" id="ARBA00022840"/>
    </source>
</evidence>
<comment type="similarity">
    <text evidence="1">Belongs to the disease resistance NB-LRR family.</text>
</comment>
<dbReference type="Gramene" id="OE9A108835T1">
    <property type="protein sequence ID" value="OE9A108835C1"/>
    <property type="gene ID" value="OE9A108835"/>
</dbReference>
<dbReference type="OrthoDB" id="909548at2759"/>
<comment type="caution">
    <text evidence="9">The sequence shown here is derived from an EMBL/GenBank/DDBJ whole genome shotgun (WGS) entry which is preliminary data.</text>
</comment>
<keyword evidence="5" id="KW-0611">Plant defense</keyword>
<evidence type="ECO:0000256" key="3">
    <source>
        <dbReference type="ARBA" id="ARBA00022737"/>
    </source>
</evidence>
<dbReference type="Pfam" id="PF00931">
    <property type="entry name" value="NB-ARC"/>
    <property type="match status" value="1"/>
</dbReference>
<keyword evidence="3" id="KW-0677">Repeat</keyword>
<name>A0A8S0T5B5_OLEEU</name>
<accession>A0A8S0T5B5</accession>
<dbReference type="Gene3D" id="3.40.50.300">
    <property type="entry name" value="P-loop containing nucleotide triphosphate hydrolases"/>
    <property type="match status" value="1"/>
</dbReference>
<evidence type="ECO:0000313" key="9">
    <source>
        <dbReference type="EMBL" id="CAA2998997.1"/>
    </source>
</evidence>
<protein>
    <submittedName>
        <fullName evidence="9">Late blight resistance homolog R1A-10</fullName>
    </submittedName>
</protein>
<dbReference type="Proteomes" id="UP000594638">
    <property type="component" value="Unassembled WGS sequence"/>
</dbReference>
<dbReference type="PRINTS" id="PR00364">
    <property type="entry name" value="DISEASERSIST"/>
</dbReference>
<evidence type="ECO:0000259" key="8">
    <source>
        <dbReference type="Pfam" id="PF00931"/>
    </source>
</evidence>
<dbReference type="GO" id="GO:0005737">
    <property type="term" value="C:cytoplasm"/>
    <property type="evidence" value="ECO:0007669"/>
    <property type="project" value="UniProtKB-SubCell"/>
</dbReference>
<dbReference type="GO" id="GO:0005524">
    <property type="term" value="F:ATP binding"/>
    <property type="evidence" value="ECO:0007669"/>
    <property type="project" value="UniProtKB-KW"/>
</dbReference>
<feature type="domain" description="NB-ARC" evidence="8">
    <location>
        <begin position="39"/>
        <end position="204"/>
    </location>
</feature>
<dbReference type="Gene3D" id="1.10.8.430">
    <property type="entry name" value="Helical domain of apoptotic protease-activating factors"/>
    <property type="match status" value="1"/>
</dbReference>
<dbReference type="InterPro" id="IPR036388">
    <property type="entry name" value="WH-like_DNA-bd_sf"/>
</dbReference>
<evidence type="ECO:0000256" key="2">
    <source>
        <dbReference type="ARBA" id="ARBA00022614"/>
    </source>
</evidence>
<dbReference type="InterPro" id="IPR042197">
    <property type="entry name" value="Apaf_helical"/>
</dbReference>
<keyword evidence="4" id="KW-0547">Nucleotide-binding</keyword>
<dbReference type="GO" id="GO:0098542">
    <property type="term" value="P:defense response to other organism"/>
    <property type="evidence" value="ECO:0007669"/>
    <property type="project" value="TreeGrafter"/>
</dbReference>
<dbReference type="AlphaFoldDB" id="A0A8S0T5B5"/>
<gene>
    <name evidence="9" type="ORF">OLEA9_A108835</name>
</gene>
<dbReference type="FunFam" id="3.40.50.300:FF:001091">
    <property type="entry name" value="Probable disease resistance protein At1g61300"/>
    <property type="match status" value="1"/>
</dbReference>
<organism evidence="9 10">
    <name type="scientific">Olea europaea subsp. europaea</name>
    <dbReference type="NCBI Taxonomy" id="158383"/>
    <lineage>
        <taxon>Eukaryota</taxon>
        <taxon>Viridiplantae</taxon>
        <taxon>Streptophyta</taxon>
        <taxon>Embryophyta</taxon>
        <taxon>Tracheophyta</taxon>
        <taxon>Spermatophyta</taxon>
        <taxon>Magnoliopsida</taxon>
        <taxon>eudicotyledons</taxon>
        <taxon>Gunneridae</taxon>
        <taxon>Pentapetalae</taxon>
        <taxon>asterids</taxon>
        <taxon>lamiids</taxon>
        <taxon>Lamiales</taxon>
        <taxon>Oleaceae</taxon>
        <taxon>Oleeae</taxon>
        <taxon>Olea</taxon>
    </lineage>
</organism>
<dbReference type="InterPro" id="IPR027417">
    <property type="entry name" value="P-loop_NTPase"/>
</dbReference>